<dbReference type="CDD" id="cd16012">
    <property type="entry name" value="ALP"/>
    <property type="match status" value="1"/>
</dbReference>
<comment type="subunit">
    <text evidence="3">Homodimer.</text>
</comment>
<evidence type="ECO:0000256" key="4">
    <source>
        <dbReference type="ARBA" id="ARBA00012647"/>
    </source>
</evidence>
<evidence type="ECO:0000256" key="5">
    <source>
        <dbReference type="ARBA" id="ARBA00022475"/>
    </source>
</evidence>
<feature type="binding site" evidence="15">
    <location>
        <position position="178"/>
    </location>
    <ligand>
        <name>Mg(2+)</name>
        <dbReference type="ChEBI" id="CHEBI:18420"/>
    </ligand>
</feature>
<dbReference type="GO" id="GO:0005886">
    <property type="term" value="C:plasma membrane"/>
    <property type="evidence" value="ECO:0007669"/>
    <property type="project" value="UniProtKB-SubCell"/>
</dbReference>
<dbReference type="Gene3D" id="3.40.720.10">
    <property type="entry name" value="Alkaline Phosphatase, subunit A"/>
    <property type="match status" value="1"/>
</dbReference>
<sequence>MALKRLALSAGLLLFLAVNRSSSVIPVEEESPHFWNTKGKEALSRALNLQPNLHRAKNLVLFLGDGMGVSTVTAARILKGQMAGNPGEETVLTMEAFPYLALSKTYNVDQQMPDSAGTATAYSCGVKANYGTLGLSAAARRYQCKTAYGNEVTSVLHRAKMAGKSVGIISTARVQHASPAASYAHSANRAWYSDSDLPRPCGPDRLPAQNPLIHNTEIDVILGGGRTYMLPNDTADPEYPSSRGDRWDKTNLITEWLKNKKKAKYVWNKAQLDDVDEDDTDYLMGLFEPKDLRYELDRNPLTDPSLTEMVEKAIKILRKNSKGYYLTLFLHSARGRIDHGHHDGIAGHALTEAVEFDKALQRATELTSELDTLMVVTADHSHVFTFGGYSARGNPVLGLSREIAEDNKTFTTALYGNGPGYQILNGTRPDPNNITTEFRVFMQQAAVPLDSETHGSEDVAIYARGPMAHLFHGVQEQSYVAHVLAYAACLEPYADCVLPDGAAALQSGLLLLLLPVSLASLLSV</sequence>
<dbReference type="PANTHER" id="PTHR11596">
    <property type="entry name" value="ALKALINE PHOSPHATASE"/>
    <property type="match status" value="1"/>
</dbReference>
<proteinExistence type="inferred from homology"/>
<evidence type="ECO:0000256" key="3">
    <source>
        <dbReference type="ARBA" id="ARBA00011738"/>
    </source>
</evidence>
<keyword evidence="9 15" id="KW-0862">Zinc</keyword>
<evidence type="ECO:0000256" key="17">
    <source>
        <dbReference type="SAM" id="SignalP"/>
    </source>
</evidence>
<dbReference type="SMART" id="SM00098">
    <property type="entry name" value="alkPPc"/>
    <property type="match status" value="1"/>
</dbReference>
<feature type="binding site" evidence="15">
    <location>
        <position position="65"/>
    </location>
    <ligand>
        <name>Zn(2+)</name>
        <dbReference type="ChEBI" id="CHEBI:29105"/>
        <label>2</label>
    </ligand>
</feature>
<evidence type="ECO:0000256" key="7">
    <source>
        <dbReference type="ARBA" id="ARBA00022723"/>
    </source>
</evidence>
<keyword evidence="6" id="KW-0336">GPI-anchor</keyword>
<reference evidence="18" key="1">
    <citation type="submission" date="2021-01" db="EMBL/GenBank/DDBJ databases">
        <title>A chromosome-scale assembly of European eel, Anguilla anguilla.</title>
        <authorList>
            <person name="Henkel C."/>
            <person name="Jong-Raadsen S.A."/>
            <person name="Dufour S."/>
            <person name="Weltzien F.-A."/>
            <person name="Palstra A.P."/>
            <person name="Pelster B."/>
            <person name="Spaink H.P."/>
            <person name="Van Den Thillart G.E."/>
            <person name="Jansen H."/>
            <person name="Zahm M."/>
            <person name="Klopp C."/>
            <person name="Cedric C."/>
            <person name="Louis A."/>
            <person name="Berthelot C."/>
            <person name="Parey E."/>
            <person name="Roest Crollius H."/>
            <person name="Montfort J."/>
            <person name="Robinson-Rechavi M."/>
            <person name="Bucao C."/>
            <person name="Bouchez O."/>
            <person name="Gislard M."/>
            <person name="Lluch J."/>
            <person name="Milhes M."/>
            <person name="Lampietro C."/>
            <person name="Lopez Roques C."/>
            <person name="Donnadieu C."/>
            <person name="Braasch I."/>
            <person name="Desvignes T."/>
            <person name="Postlethwait J."/>
            <person name="Bobe J."/>
            <person name="Guiguen Y."/>
            <person name="Dirks R."/>
        </authorList>
    </citation>
    <scope>NUCLEOTIDE SEQUENCE</scope>
    <source>
        <strain evidence="18">Tag_6206</strain>
        <tissue evidence="18">Liver</tissue>
    </source>
</reference>
<evidence type="ECO:0000256" key="11">
    <source>
        <dbReference type="ARBA" id="ARBA00023136"/>
    </source>
</evidence>
<dbReference type="InterPro" id="IPR001952">
    <property type="entry name" value="Alkaline_phosphatase"/>
</dbReference>
<keyword evidence="12" id="KW-0325">Glycoprotein</keyword>
<evidence type="ECO:0000256" key="15">
    <source>
        <dbReference type="PIRSR" id="PIRSR601952-2"/>
    </source>
</evidence>
<feature type="chain" id="PRO_5038956146" description="alkaline phosphatase" evidence="17">
    <location>
        <begin position="24"/>
        <end position="524"/>
    </location>
</feature>
<keyword evidence="17" id="KW-0732">Signal</keyword>
<dbReference type="GO" id="GO:0098552">
    <property type="term" value="C:side of membrane"/>
    <property type="evidence" value="ECO:0007669"/>
    <property type="project" value="UniProtKB-KW"/>
</dbReference>
<feature type="binding site" evidence="15">
    <location>
        <position position="338"/>
    </location>
    <ligand>
        <name>Zn(2+)</name>
        <dbReference type="ChEBI" id="CHEBI:29105"/>
        <label>2</label>
    </ligand>
</feature>
<keyword evidence="5" id="KW-1003">Cell membrane</keyword>
<name>A0A9D3MM99_ANGAN</name>
<gene>
    <name evidence="18" type="ORF">ANANG_G00093850</name>
</gene>
<keyword evidence="13" id="KW-0449">Lipoprotein</keyword>
<feature type="binding site" evidence="15">
    <location>
        <position position="380"/>
    </location>
    <ligand>
        <name>Zn(2+)</name>
        <dbReference type="ChEBI" id="CHEBI:29105"/>
        <label>2</label>
    </ligand>
</feature>
<evidence type="ECO:0000256" key="8">
    <source>
        <dbReference type="ARBA" id="ARBA00022801"/>
    </source>
</evidence>
<dbReference type="FunFam" id="3.40.720.10:FF:000008">
    <property type="entry name" value="Alkaline phosphatase"/>
    <property type="match status" value="1"/>
</dbReference>
<dbReference type="GO" id="GO:0046872">
    <property type="term" value="F:metal ion binding"/>
    <property type="evidence" value="ECO:0007669"/>
    <property type="project" value="UniProtKB-KW"/>
</dbReference>
<keyword evidence="10 15" id="KW-0460">Magnesium</keyword>
<protein>
    <recommendedName>
        <fullName evidence="4">alkaline phosphatase</fullName>
        <ecNumber evidence="4">3.1.3.1</ecNumber>
    </recommendedName>
</protein>
<dbReference type="AlphaFoldDB" id="A0A9D3MM99"/>
<feature type="signal peptide" evidence="17">
    <location>
        <begin position="1"/>
        <end position="23"/>
    </location>
</feature>
<feature type="active site" description="Phosphoserine intermediate" evidence="14">
    <location>
        <position position="115"/>
    </location>
</feature>
<feature type="binding site" evidence="15">
    <location>
        <position position="454"/>
    </location>
    <ligand>
        <name>Zn(2+)</name>
        <dbReference type="ChEBI" id="CHEBI:29105"/>
        <label>2</label>
    </ligand>
</feature>
<dbReference type="PRINTS" id="PR00113">
    <property type="entry name" value="ALKPHPHTASE"/>
</dbReference>
<evidence type="ECO:0000256" key="6">
    <source>
        <dbReference type="ARBA" id="ARBA00022622"/>
    </source>
</evidence>
<keyword evidence="7 15" id="KW-0479">Metal-binding</keyword>
<feature type="binding site" evidence="15">
    <location>
        <position position="176"/>
    </location>
    <ligand>
        <name>Mg(2+)</name>
        <dbReference type="ChEBI" id="CHEBI:18420"/>
    </ligand>
</feature>
<evidence type="ECO:0000256" key="1">
    <source>
        <dbReference type="ARBA" id="ARBA00004609"/>
    </source>
</evidence>
<dbReference type="GO" id="GO:0004035">
    <property type="term" value="F:alkaline phosphatase activity"/>
    <property type="evidence" value="ECO:0007669"/>
    <property type="project" value="UniProtKB-EC"/>
</dbReference>
<evidence type="ECO:0000256" key="16">
    <source>
        <dbReference type="RuleBase" id="RU003946"/>
    </source>
</evidence>
<feature type="binding site" evidence="15">
    <location>
        <position position="65"/>
    </location>
    <ligand>
        <name>Mg(2+)</name>
        <dbReference type="ChEBI" id="CHEBI:18420"/>
    </ligand>
</feature>
<evidence type="ECO:0000256" key="14">
    <source>
        <dbReference type="PIRSR" id="PIRSR601952-1"/>
    </source>
</evidence>
<feature type="binding site" evidence="15">
    <location>
        <position position="379"/>
    </location>
    <ligand>
        <name>Zn(2+)</name>
        <dbReference type="ChEBI" id="CHEBI:29105"/>
        <label>2</label>
    </ligand>
</feature>
<keyword evidence="11" id="KW-0472">Membrane</keyword>
<keyword evidence="8" id="KW-0378">Hydrolase</keyword>
<comment type="cofactor">
    <cofactor evidence="15">
        <name>Mg(2+)</name>
        <dbReference type="ChEBI" id="CHEBI:18420"/>
    </cofactor>
    <text evidence="15">Binds 1 Mg(2+) ion.</text>
</comment>
<dbReference type="EC" id="3.1.3.1" evidence="4"/>
<evidence type="ECO:0000256" key="9">
    <source>
        <dbReference type="ARBA" id="ARBA00022833"/>
    </source>
</evidence>
<evidence type="ECO:0000256" key="12">
    <source>
        <dbReference type="ARBA" id="ARBA00023180"/>
    </source>
</evidence>
<evidence type="ECO:0000313" key="19">
    <source>
        <dbReference type="Proteomes" id="UP001044222"/>
    </source>
</evidence>
<dbReference type="SUPFAM" id="SSF53649">
    <property type="entry name" value="Alkaline phosphatase-like"/>
    <property type="match status" value="1"/>
</dbReference>
<accession>A0A9D3MM99</accession>
<dbReference type="Pfam" id="PF00245">
    <property type="entry name" value="Alk_phosphatase"/>
    <property type="match status" value="1"/>
</dbReference>
<evidence type="ECO:0000313" key="18">
    <source>
        <dbReference type="EMBL" id="KAG5851477.1"/>
    </source>
</evidence>
<feature type="binding site" evidence="15">
    <location>
        <position position="342"/>
    </location>
    <ligand>
        <name>Zn(2+)</name>
        <dbReference type="ChEBI" id="CHEBI:29105"/>
        <label>2</label>
    </ligand>
</feature>
<comment type="caution">
    <text evidence="18">The sequence shown here is derived from an EMBL/GenBank/DDBJ whole genome shotgun (WGS) entry which is preliminary data.</text>
</comment>
<evidence type="ECO:0000256" key="13">
    <source>
        <dbReference type="ARBA" id="ARBA00023288"/>
    </source>
</evidence>
<comment type="subcellular location">
    <subcellularLocation>
        <location evidence="1">Cell membrane</location>
        <topology evidence="1">Lipid-anchor</topology>
        <topology evidence="1">GPI-anchor</topology>
    </subcellularLocation>
</comment>
<evidence type="ECO:0000256" key="10">
    <source>
        <dbReference type="ARBA" id="ARBA00022842"/>
    </source>
</evidence>
<dbReference type="PANTHER" id="PTHR11596:SF92">
    <property type="entry name" value="ALKALINE PHOSPHATASE"/>
    <property type="match status" value="1"/>
</dbReference>
<dbReference type="EMBL" id="JAFIRN010000004">
    <property type="protein sequence ID" value="KAG5851477.1"/>
    <property type="molecule type" value="Genomic_DNA"/>
</dbReference>
<keyword evidence="19" id="KW-1185">Reference proteome</keyword>
<comment type="similarity">
    <text evidence="2 16">Belongs to the alkaline phosphatase family.</text>
</comment>
<organism evidence="18 19">
    <name type="scientific">Anguilla anguilla</name>
    <name type="common">European freshwater eel</name>
    <name type="synonym">Muraena anguilla</name>
    <dbReference type="NCBI Taxonomy" id="7936"/>
    <lineage>
        <taxon>Eukaryota</taxon>
        <taxon>Metazoa</taxon>
        <taxon>Chordata</taxon>
        <taxon>Craniata</taxon>
        <taxon>Vertebrata</taxon>
        <taxon>Euteleostomi</taxon>
        <taxon>Actinopterygii</taxon>
        <taxon>Neopterygii</taxon>
        <taxon>Teleostei</taxon>
        <taxon>Anguilliformes</taxon>
        <taxon>Anguillidae</taxon>
        <taxon>Anguilla</taxon>
    </lineage>
</organism>
<dbReference type="InterPro" id="IPR017850">
    <property type="entry name" value="Alkaline_phosphatase_core_sf"/>
</dbReference>
<comment type="cofactor">
    <cofactor evidence="15">
        <name>Zn(2+)</name>
        <dbReference type="ChEBI" id="CHEBI:29105"/>
    </cofactor>
    <text evidence="15">Binds 2 Zn(2+) ions.</text>
</comment>
<evidence type="ECO:0000256" key="2">
    <source>
        <dbReference type="ARBA" id="ARBA00005984"/>
    </source>
</evidence>
<dbReference type="Proteomes" id="UP001044222">
    <property type="component" value="Unassembled WGS sequence"/>
</dbReference>